<name>A0ABT9MKC3_9ACTN</name>
<feature type="compositionally biased region" description="Low complexity" evidence="1">
    <location>
        <begin position="85"/>
        <end position="126"/>
    </location>
</feature>
<evidence type="ECO:0000313" key="2">
    <source>
        <dbReference type="EMBL" id="MDP9791877.1"/>
    </source>
</evidence>
<gene>
    <name evidence="2" type="ORF">J2S43_000389</name>
</gene>
<accession>A0ABT9MKC3</accession>
<evidence type="ECO:0000313" key="3">
    <source>
        <dbReference type="Proteomes" id="UP001240984"/>
    </source>
</evidence>
<sequence length="440" mass="41992">MATPSSESGTGSAREEAERLVAAVLARASQGASQAAWMAQGAKFAARASGHETTSTGLGLLGDALRGVAKTASGFSEDLHKHSEGTTGARTTARPPTNPASTSGPASTTTATPRVTEPAAPGTRPAAPGPVPDDDGRSGRPQGDGADSGRPQGDRADSGRPQGDRADSGRPWDDGVRDEHVFEPAGPAAHAGWATGSAECCVCPVCRAITMVRNPTPEFAEQLATSAGDLAAGVAGLLRAFSTAAADPTTWSGPARSGAASTGAASTGAAGAASAGAASAGAAGAASGGAASTGAAGAASAGAASGGAASGGAASGGAASGGAGAEGAAKPAKRAPHEDSGTGWPREDPWSAATRAETPAQPAGDPWSAATRDSATRDSAARAASVTRDSATREASAARDSATREASAGRDAGSGDGGGHPGSSGAAGTGDHERESGDTV</sequence>
<feature type="region of interest" description="Disordered" evidence="1">
    <location>
        <begin position="74"/>
        <end position="180"/>
    </location>
</feature>
<feature type="compositionally biased region" description="Gly residues" evidence="1">
    <location>
        <begin position="412"/>
        <end position="428"/>
    </location>
</feature>
<protein>
    <submittedName>
        <fullName evidence="2">Uncharacterized protein</fullName>
    </submittedName>
</protein>
<feature type="compositionally biased region" description="Gly residues" evidence="1">
    <location>
        <begin position="304"/>
        <end position="325"/>
    </location>
</feature>
<feature type="compositionally biased region" description="Basic and acidic residues" evidence="1">
    <location>
        <begin position="335"/>
        <end position="349"/>
    </location>
</feature>
<evidence type="ECO:0000256" key="1">
    <source>
        <dbReference type="SAM" id="MobiDB-lite"/>
    </source>
</evidence>
<reference evidence="2 3" key="1">
    <citation type="submission" date="2023-07" db="EMBL/GenBank/DDBJ databases">
        <title>Sequencing the genomes of 1000 actinobacteria strains.</title>
        <authorList>
            <person name="Klenk H.-P."/>
        </authorList>
    </citation>
    <scope>NUCLEOTIDE SEQUENCE [LARGE SCALE GENOMIC DNA]</scope>
    <source>
        <strain evidence="2 3">DSM 44710</strain>
    </source>
</reference>
<comment type="caution">
    <text evidence="2">The sequence shown here is derived from an EMBL/GenBank/DDBJ whole genome shotgun (WGS) entry which is preliminary data.</text>
</comment>
<feature type="compositionally biased region" description="Basic and acidic residues" evidence="1">
    <location>
        <begin position="152"/>
        <end position="180"/>
    </location>
</feature>
<feature type="compositionally biased region" description="Low complexity" evidence="1">
    <location>
        <begin position="257"/>
        <end position="266"/>
    </location>
</feature>
<feature type="compositionally biased region" description="Low complexity" evidence="1">
    <location>
        <begin position="283"/>
        <end position="303"/>
    </location>
</feature>
<proteinExistence type="predicted"/>
<organism evidence="2 3">
    <name type="scientific">Catenuloplanes nepalensis</name>
    <dbReference type="NCBI Taxonomy" id="587533"/>
    <lineage>
        <taxon>Bacteria</taxon>
        <taxon>Bacillati</taxon>
        <taxon>Actinomycetota</taxon>
        <taxon>Actinomycetes</taxon>
        <taxon>Micromonosporales</taxon>
        <taxon>Micromonosporaceae</taxon>
        <taxon>Catenuloplanes</taxon>
    </lineage>
</organism>
<dbReference type="Proteomes" id="UP001240984">
    <property type="component" value="Unassembled WGS sequence"/>
</dbReference>
<feature type="region of interest" description="Disordered" evidence="1">
    <location>
        <begin position="283"/>
        <end position="440"/>
    </location>
</feature>
<feature type="region of interest" description="Disordered" evidence="1">
    <location>
        <begin position="247"/>
        <end position="266"/>
    </location>
</feature>
<keyword evidence="3" id="KW-1185">Reference proteome</keyword>
<dbReference type="EMBL" id="JAUSRA010000001">
    <property type="protein sequence ID" value="MDP9791877.1"/>
    <property type="molecule type" value="Genomic_DNA"/>
</dbReference>
<feature type="compositionally biased region" description="Basic and acidic residues" evidence="1">
    <location>
        <begin position="430"/>
        <end position="440"/>
    </location>
</feature>